<evidence type="ECO:0000313" key="2">
    <source>
        <dbReference type="Proteomes" id="UP000321393"/>
    </source>
</evidence>
<dbReference type="EMBL" id="SSTE01009893">
    <property type="protein sequence ID" value="KAA0053160.1"/>
    <property type="molecule type" value="Genomic_DNA"/>
</dbReference>
<accession>A0A5A7UD69</accession>
<evidence type="ECO:0000313" key="1">
    <source>
        <dbReference type="EMBL" id="KAA0053160.1"/>
    </source>
</evidence>
<reference evidence="1 2" key="1">
    <citation type="submission" date="2019-08" db="EMBL/GenBank/DDBJ databases">
        <title>Draft genome sequences of two oriental melons (Cucumis melo L. var makuwa).</title>
        <authorList>
            <person name="Kwon S.-Y."/>
        </authorList>
    </citation>
    <scope>NUCLEOTIDE SEQUENCE [LARGE SCALE GENOMIC DNA]</scope>
    <source>
        <strain evidence="2">cv. SW 3</strain>
        <tissue evidence="1">Leaf</tissue>
    </source>
</reference>
<gene>
    <name evidence="1" type="ORF">E6C27_scaffold49102G00150</name>
</gene>
<sequence length="126" mass="13800">MSKVKGLLALRTIAEAYGGLAALAEAYGISRESLYRMLSKKGFTAGTKSRRSKCIARSMAPPSPSELWSRTRPVINRKMTLLPIERSLGMLILSRSESHLSSKFEEDQGQRKAVYAAVSVPSVPSK</sequence>
<name>A0A5A7UD69_CUCMM</name>
<dbReference type="Proteomes" id="UP000321393">
    <property type="component" value="Unassembled WGS sequence"/>
</dbReference>
<proteinExistence type="predicted"/>
<dbReference type="AlphaFoldDB" id="A0A5A7UD69"/>
<organism evidence="1 2">
    <name type="scientific">Cucumis melo var. makuwa</name>
    <name type="common">Oriental melon</name>
    <dbReference type="NCBI Taxonomy" id="1194695"/>
    <lineage>
        <taxon>Eukaryota</taxon>
        <taxon>Viridiplantae</taxon>
        <taxon>Streptophyta</taxon>
        <taxon>Embryophyta</taxon>
        <taxon>Tracheophyta</taxon>
        <taxon>Spermatophyta</taxon>
        <taxon>Magnoliopsida</taxon>
        <taxon>eudicotyledons</taxon>
        <taxon>Gunneridae</taxon>
        <taxon>Pentapetalae</taxon>
        <taxon>rosids</taxon>
        <taxon>fabids</taxon>
        <taxon>Cucurbitales</taxon>
        <taxon>Cucurbitaceae</taxon>
        <taxon>Benincaseae</taxon>
        <taxon>Cucumis</taxon>
    </lineage>
</organism>
<comment type="caution">
    <text evidence="1">The sequence shown here is derived from an EMBL/GenBank/DDBJ whole genome shotgun (WGS) entry which is preliminary data.</text>
</comment>
<protein>
    <submittedName>
        <fullName evidence="1">Transcriptional regulator</fullName>
    </submittedName>
</protein>